<feature type="domain" description="2EXR" evidence="1">
    <location>
        <begin position="23"/>
        <end position="112"/>
    </location>
</feature>
<reference evidence="2 3" key="1">
    <citation type="submission" date="2023-01" db="EMBL/GenBank/DDBJ databases">
        <title>Analysis of 21 Apiospora genomes using comparative genomics revels a genus with tremendous synthesis potential of carbohydrate active enzymes and secondary metabolites.</title>
        <authorList>
            <person name="Sorensen T."/>
        </authorList>
    </citation>
    <scope>NUCLEOTIDE SEQUENCE [LARGE SCALE GENOMIC DNA]</scope>
    <source>
        <strain evidence="2 3">CBS 83171</strain>
    </source>
</reference>
<evidence type="ECO:0000313" key="2">
    <source>
        <dbReference type="EMBL" id="KAK8046114.1"/>
    </source>
</evidence>
<proteinExistence type="predicted"/>
<dbReference type="InterPro" id="IPR045518">
    <property type="entry name" value="2EXR"/>
</dbReference>
<keyword evidence="3" id="KW-1185">Reference proteome</keyword>
<name>A0ABR1TK92_9PEZI</name>
<gene>
    <name evidence="2" type="ORF">PG996_014178</name>
</gene>
<accession>A0ABR1TK92</accession>
<dbReference type="EMBL" id="JAQQWM010000009">
    <property type="protein sequence ID" value="KAK8046114.1"/>
    <property type="molecule type" value="Genomic_DNA"/>
</dbReference>
<protein>
    <recommendedName>
        <fullName evidence="1">2EXR domain-containing protein</fullName>
    </recommendedName>
</protein>
<dbReference type="PANTHER" id="PTHR35910:SF1">
    <property type="entry name" value="2EXR DOMAIN-CONTAINING PROTEIN"/>
    <property type="match status" value="1"/>
</dbReference>
<dbReference type="Proteomes" id="UP001446871">
    <property type="component" value="Unassembled WGS sequence"/>
</dbReference>
<dbReference type="PANTHER" id="PTHR35910">
    <property type="entry name" value="2EXR DOMAIN-CONTAINING PROTEIN"/>
    <property type="match status" value="1"/>
</dbReference>
<evidence type="ECO:0000259" key="1">
    <source>
        <dbReference type="Pfam" id="PF20150"/>
    </source>
</evidence>
<dbReference type="Pfam" id="PF20150">
    <property type="entry name" value="2EXR"/>
    <property type="match status" value="1"/>
</dbReference>
<evidence type="ECO:0000313" key="3">
    <source>
        <dbReference type="Proteomes" id="UP001446871"/>
    </source>
</evidence>
<sequence>MDELMDFMESLKLYFESEHGTEFKPFTRLPIELRLKIWRLTWKPKEIWANKALFECFDEEFKHHYTLPDGNLPVTAWVNQESRKETLRFYRKLAESQYYVFDSYFNPEMDSLQLDVCARSLFRSFSPAHLLGVQRLTISAGLYYFEWAHHFREGWDSFWFGTPYLDHDQPEYQSIGTLLHYVKPQYLSSLVHLNFEGNRNIQVDRFREDMRRSFRSLFFRYRDGKGGIRIVPKIWVHRPRWMNYPEEHWKTRTRRVYGVNSVHYLVGFDIFFLGPREAACIQGEEPAAKHRVWLDFVSIYLWHALKPQRLLEADGVTGFRTDPQDSFLL</sequence>
<comment type="caution">
    <text evidence="2">The sequence shown here is derived from an EMBL/GenBank/DDBJ whole genome shotgun (WGS) entry which is preliminary data.</text>
</comment>
<organism evidence="2 3">
    <name type="scientific">Apiospora saccharicola</name>
    <dbReference type="NCBI Taxonomy" id="335842"/>
    <lineage>
        <taxon>Eukaryota</taxon>
        <taxon>Fungi</taxon>
        <taxon>Dikarya</taxon>
        <taxon>Ascomycota</taxon>
        <taxon>Pezizomycotina</taxon>
        <taxon>Sordariomycetes</taxon>
        <taxon>Xylariomycetidae</taxon>
        <taxon>Amphisphaeriales</taxon>
        <taxon>Apiosporaceae</taxon>
        <taxon>Apiospora</taxon>
    </lineage>
</organism>